<feature type="compositionally biased region" description="Basic and acidic residues" evidence="12">
    <location>
        <begin position="870"/>
        <end position="886"/>
    </location>
</feature>
<dbReference type="SUPFAM" id="SSF52540">
    <property type="entry name" value="P-loop containing nucleoside triphosphate hydrolases"/>
    <property type="match status" value="1"/>
</dbReference>
<dbReference type="PROSITE" id="PS00411">
    <property type="entry name" value="KINESIN_MOTOR_1"/>
    <property type="match status" value="1"/>
</dbReference>
<keyword evidence="9" id="KW-0206">Cytoskeleton</keyword>
<name>A0A8S3ZH82_9EUPU</name>
<dbReference type="GO" id="GO:0090307">
    <property type="term" value="P:mitotic spindle assembly"/>
    <property type="evidence" value="ECO:0007669"/>
    <property type="project" value="TreeGrafter"/>
</dbReference>
<evidence type="ECO:0000256" key="4">
    <source>
        <dbReference type="ARBA" id="ARBA00022701"/>
    </source>
</evidence>
<feature type="compositionally biased region" description="Polar residues" evidence="12">
    <location>
        <begin position="775"/>
        <end position="794"/>
    </location>
</feature>
<feature type="coiled-coil region" evidence="11">
    <location>
        <begin position="483"/>
        <end position="521"/>
    </location>
</feature>
<dbReference type="GO" id="GO:0005524">
    <property type="term" value="F:ATP binding"/>
    <property type="evidence" value="ECO:0007669"/>
    <property type="project" value="UniProtKB-UniRule"/>
</dbReference>
<dbReference type="Proteomes" id="UP000678393">
    <property type="component" value="Unassembled WGS sequence"/>
</dbReference>
<dbReference type="InterPro" id="IPR019821">
    <property type="entry name" value="Kinesin_motor_CS"/>
</dbReference>
<dbReference type="InterPro" id="IPR036961">
    <property type="entry name" value="Kinesin_motor_dom_sf"/>
</dbReference>
<sequence>RCYSVTEEDNAIVATAPEASHAFRNTKRGLGKSSHKFTFSRIFNEDTSQGDFFNATMLSMTKDFISGQNSLVFTYGVTSSGKTYTIQGQPQNAGILPRCLDVIFNSINGKQIPSSTTLKPRMFTDIVRLSPSEVLLERKLKERTLKMSVDDDTTVMTLLGDEMESALSDTATSSSSACGEDLLPDVENRDREELKVDVEDQGKIRFGVWVSFAEIYNEQIFDLLEPFPRKKNAKRPPLKICDDRNGNPYIKGLKEIHVESADEAYRLLTIGQRNLQTACTRLNHCSSRSHCMFNIKIVRVVDKDDPHIARVSMLSLCDLAGSERYSKTQATGDRLKEAGNINSSLMTLGRCIETLRYNQLHRDQQRLVPFRDSKLTRMLQNYFNGSGRAAMIVNVSQSASMFDDTLHVFKFSAIAKQVKYIEKPPEPPKKQKEKKVLPPVQRPSIEWEVHDAQNKPLPDDEEYEEEEDSEDNQDENISDKCQIQKLRACIQSLQQRNERLVEMLQEELEASSNLESRVRQEVTQAMMKQVVNIEETYSALLKETNEDAQEIADERVKGIMEVYEQRIERIQKKIDEDDEWVSSLLYCQEQMKVQERDAEIAELNSQLEKLREEHAISQKKDEKIEELESLIAEAGEVYNKHTAEISQLTEEKAKIESQLSALKDVEIQLEEIMSNNNSLQQSLKNKEAEWKALEGKLIKKIENKDATITSLQDECKELQDEIERLQDQMSQMDEHSKYRFELETSAGSDHKENRHSIGSSSKHADRPTEPAPEMSNKTVKENTSQHTEENSVTGDSFADILKELTHLREEAAKKDKETEEIKQVNEELKKQIKCLQSKVDDLVMEVDVKENDKYKYTEEIKALQATSEQLRGDVDSAKESKMSTEEKLTVLHEENNQIRSELESLKKVNEELVEKVQLLQKEQKQISGEKLFACLSGDRISASELSKHSEQGTSACSEKGNSQMLDEKGNSQMLDEKTIDQSNDDEIVFNVKMDNTTYETLKNEHDKLRQEYDDLQIAHASLKERVQNLDDQLSKKDTEENKDSDDKEINITEMVRHIEQKTPLPKHSLSGKCLLKDTDHSSVLEVTGKKEISALKLKAEIDEEILKTPCTRSSHNSGTVTLAVRLKDAELANAALRNKLKKEEEDFFKREQALIHGYTAEIENLKYELAKLKSKVDVSGRLLPQRGKRKATDSSMTSSLSDSISETNPADLNLINAKGDDIVKEKQSAIVLSNELLSVQEQLLSLAAEYRRLQATENKNSTNSFITDVVLGTPRGRQSAQGIFRFEENVADSVLQFELDEFAVRMDEMRIKISQQEKEITLSKAALKKVNAEKLEMESKFKEMLQNQGSQRTDELIKLEGTVETELSSKKMIEEKLQEADAAKSQLQSEVANQKVMITEMKETLETAIVAKSEAELKLIDLSKKLTMRNEEFEKSEVKLKNLQKIIENLNREQDNLIQTIRSLKENQYMQDHNVEEVDQELKEAQNLVKKMANELEVLKEDLKTQEKHHEEAEAKLAEALTEKALLEESLKNKSKELDDCREKLSYLEQKYNDVQETLATTASLKDNCERKLKYADEKLAALEELMNKQQEEHTSKVNALKQQLSGEGEAKMEALTRLEKHVDELKLQLKVKTAELEKIECQRQEEGAEVSQKLLMLEREKKLAERRAADAKEREMEWQLKYQGMDQMKQLEQQLHQQLKSAAECLRKLSVKTSQLSSDLAIKEQELEQLREELARMESHTKVEHLEKSLASEKEQRCQVQKSLQESQEHFAILKSTFADCEETMDRQETIIDKQDVDLSSFKTKIETLTAETERLGQLLISKELEVASLNKKMTKLEAEVTVLHQSEQKASDVENICHDKLQKYQSERRELEDRLQNIEEENRSLEKKLNISEKHLNQEKENVEDLEERLSKSEKQKKDLEREIQSLTDKQKIVEEQMEQVNRQRAEELEQSCTLKAELKLLRKEVSQQKELDKLNDTLKETAEKLKVSNIYLQNFLAAEEKELKKQERINKRNREEMENWKQERDACVSRIEQHLNMRQQECQDLVKEVEQLKKDNADLVKTVANITSMKDSVIADLRKQNNILSTQMAHAQGMSSPPKIATPDNSVFSRNEFVEDLDTTGHLEIDATPPIAAKKCRKRQSRQTQLSCSGSSVDSEVPTTPACKSLKPIEEQNENSPGIARMTSPTKSITRTTSPTKINLHERVVGLASEVIASISPLTRSAKKREKDVKRSKTLTTAAPFDLAPYSAADDVQNENANPFGTRKSSRLRTRSKHTAI</sequence>
<feature type="coiled-coil region" evidence="11">
    <location>
        <begin position="991"/>
        <end position="1039"/>
    </location>
</feature>
<keyword evidence="15" id="KW-1185">Reference proteome</keyword>
<feature type="region of interest" description="Disordered" evidence="12">
    <location>
        <begin position="1902"/>
        <end position="1924"/>
    </location>
</feature>
<feature type="region of interest" description="Disordered" evidence="12">
    <location>
        <begin position="944"/>
        <end position="966"/>
    </location>
</feature>
<feature type="compositionally biased region" description="Polar residues" evidence="12">
    <location>
        <begin position="951"/>
        <end position="964"/>
    </location>
</feature>
<accession>A0A8S3ZH82</accession>
<feature type="compositionally biased region" description="Basic and acidic residues" evidence="12">
    <location>
        <begin position="722"/>
        <end position="755"/>
    </location>
</feature>
<dbReference type="GO" id="GO:0051231">
    <property type="term" value="P:spindle elongation"/>
    <property type="evidence" value="ECO:0007669"/>
    <property type="project" value="TreeGrafter"/>
</dbReference>
<dbReference type="SMART" id="SM00129">
    <property type="entry name" value="KISc"/>
    <property type="match status" value="1"/>
</dbReference>
<evidence type="ECO:0000256" key="3">
    <source>
        <dbReference type="ARBA" id="ARBA00022553"/>
    </source>
</evidence>
<evidence type="ECO:0000256" key="1">
    <source>
        <dbReference type="ARBA" id="ARBA00004186"/>
    </source>
</evidence>
<dbReference type="InterPro" id="IPR027417">
    <property type="entry name" value="P-loop_NTPase"/>
</dbReference>
<dbReference type="PRINTS" id="PR00380">
    <property type="entry name" value="KINESINHEAVY"/>
</dbReference>
<evidence type="ECO:0000256" key="10">
    <source>
        <dbReference type="PROSITE-ProRule" id="PRU00283"/>
    </source>
</evidence>
<feature type="coiled-coil region" evidence="11">
    <location>
        <begin position="1299"/>
        <end position="1397"/>
    </location>
</feature>
<feature type="compositionally biased region" description="Acidic residues" evidence="12">
    <location>
        <begin position="459"/>
        <end position="476"/>
    </location>
</feature>
<dbReference type="InterPro" id="IPR001752">
    <property type="entry name" value="Kinesin_motor_dom"/>
</dbReference>
<evidence type="ECO:0000256" key="7">
    <source>
        <dbReference type="ARBA" id="ARBA00023054"/>
    </source>
</evidence>
<feature type="region of interest" description="Disordered" evidence="12">
    <location>
        <begin position="2174"/>
        <end position="2195"/>
    </location>
</feature>
<feature type="compositionally biased region" description="Low complexity" evidence="12">
    <location>
        <begin position="1194"/>
        <end position="1204"/>
    </location>
</feature>
<keyword evidence="7 11" id="KW-0175">Coiled coil</keyword>
<dbReference type="GO" id="GO:0008017">
    <property type="term" value="F:microtubule binding"/>
    <property type="evidence" value="ECO:0007669"/>
    <property type="project" value="InterPro"/>
</dbReference>
<dbReference type="GO" id="GO:0005876">
    <property type="term" value="C:spindle microtubule"/>
    <property type="evidence" value="ECO:0007669"/>
    <property type="project" value="TreeGrafter"/>
</dbReference>
<feature type="region of interest" description="Disordered" evidence="12">
    <location>
        <begin position="1183"/>
        <end position="1204"/>
    </location>
</feature>
<feature type="region of interest" description="Disordered" evidence="12">
    <location>
        <begin position="722"/>
        <end position="796"/>
    </location>
</feature>
<organism evidence="14 15">
    <name type="scientific">Candidula unifasciata</name>
    <dbReference type="NCBI Taxonomy" id="100452"/>
    <lineage>
        <taxon>Eukaryota</taxon>
        <taxon>Metazoa</taxon>
        <taxon>Spiralia</taxon>
        <taxon>Lophotrochozoa</taxon>
        <taxon>Mollusca</taxon>
        <taxon>Gastropoda</taxon>
        <taxon>Heterobranchia</taxon>
        <taxon>Euthyneura</taxon>
        <taxon>Panpulmonata</taxon>
        <taxon>Eupulmonata</taxon>
        <taxon>Stylommatophora</taxon>
        <taxon>Helicina</taxon>
        <taxon>Helicoidea</taxon>
        <taxon>Geomitridae</taxon>
        <taxon>Candidula</taxon>
    </lineage>
</organism>
<evidence type="ECO:0000256" key="12">
    <source>
        <dbReference type="SAM" id="MobiDB-lite"/>
    </source>
</evidence>
<keyword evidence="5 10" id="KW-0547">Nucleotide-binding</keyword>
<dbReference type="Gene3D" id="1.20.5.340">
    <property type="match status" value="1"/>
</dbReference>
<dbReference type="OrthoDB" id="2403182at2759"/>
<dbReference type="PROSITE" id="PS50067">
    <property type="entry name" value="KINESIN_MOTOR_2"/>
    <property type="match status" value="1"/>
</dbReference>
<evidence type="ECO:0000256" key="9">
    <source>
        <dbReference type="ARBA" id="ARBA00023212"/>
    </source>
</evidence>
<dbReference type="GO" id="GO:0008574">
    <property type="term" value="F:plus-end-directed microtubule motor activity"/>
    <property type="evidence" value="ECO:0007669"/>
    <property type="project" value="TreeGrafter"/>
</dbReference>
<evidence type="ECO:0000259" key="13">
    <source>
        <dbReference type="PROSITE" id="PS50067"/>
    </source>
</evidence>
<dbReference type="PANTHER" id="PTHR47970:SF29">
    <property type="entry name" value="KINESIN FAMILY MEMBER 20B"/>
    <property type="match status" value="1"/>
</dbReference>
<dbReference type="GO" id="GO:0005634">
    <property type="term" value="C:nucleus"/>
    <property type="evidence" value="ECO:0007669"/>
    <property type="project" value="TreeGrafter"/>
</dbReference>
<gene>
    <name evidence="14" type="ORF">CUNI_LOCUS14207</name>
</gene>
<feature type="non-terminal residue" evidence="14">
    <location>
        <position position="1"/>
    </location>
</feature>
<evidence type="ECO:0000256" key="8">
    <source>
        <dbReference type="ARBA" id="ARBA00023175"/>
    </source>
</evidence>
<evidence type="ECO:0000256" key="11">
    <source>
        <dbReference type="SAM" id="Coils"/>
    </source>
</evidence>
<keyword evidence="4" id="KW-0493">Microtubule</keyword>
<feature type="region of interest" description="Disordered" evidence="12">
    <location>
        <begin position="422"/>
        <end position="477"/>
    </location>
</feature>
<proteinExistence type="inferred from homology"/>
<comment type="subcellular location">
    <subcellularLocation>
        <location evidence="1">Cytoplasm</location>
        <location evidence="1">Cytoskeleton</location>
        <location evidence="1">Spindle</location>
    </subcellularLocation>
</comment>
<dbReference type="GO" id="GO:0072686">
    <property type="term" value="C:mitotic spindle"/>
    <property type="evidence" value="ECO:0007669"/>
    <property type="project" value="TreeGrafter"/>
</dbReference>
<comment type="similarity">
    <text evidence="10">Belongs to the TRAFAC class myosin-kinesin ATPase superfamily. Kinesin family.</text>
</comment>
<feature type="domain" description="Kinesin motor" evidence="13">
    <location>
        <begin position="1"/>
        <end position="418"/>
    </location>
</feature>
<dbReference type="Gene3D" id="3.40.850.10">
    <property type="entry name" value="Kinesin motor domain"/>
    <property type="match status" value="1"/>
</dbReference>
<feature type="coiled-coil region" evidence="11">
    <location>
        <begin position="1126"/>
        <end position="1175"/>
    </location>
</feature>
<evidence type="ECO:0000256" key="2">
    <source>
        <dbReference type="ARBA" id="ARBA00022490"/>
    </source>
</evidence>
<dbReference type="GO" id="GO:0007018">
    <property type="term" value="P:microtubule-based movement"/>
    <property type="evidence" value="ECO:0007669"/>
    <property type="project" value="InterPro"/>
</dbReference>
<feature type="region of interest" description="Disordered" evidence="12">
    <location>
        <begin position="2222"/>
        <end position="2280"/>
    </location>
</feature>
<feature type="compositionally biased region" description="Polar residues" evidence="12">
    <location>
        <begin position="2186"/>
        <end position="2195"/>
    </location>
</feature>
<feature type="region of interest" description="Disordered" evidence="12">
    <location>
        <begin position="867"/>
        <end position="886"/>
    </location>
</feature>
<feature type="binding site" evidence="10">
    <location>
        <begin position="76"/>
        <end position="83"/>
    </location>
    <ligand>
        <name>ATP</name>
        <dbReference type="ChEBI" id="CHEBI:30616"/>
    </ligand>
</feature>
<feature type="compositionally biased region" description="Basic residues" evidence="12">
    <location>
        <begin position="2267"/>
        <end position="2280"/>
    </location>
</feature>
<dbReference type="EMBL" id="CAJHNH020003146">
    <property type="protein sequence ID" value="CAG5128649.1"/>
    <property type="molecule type" value="Genomic_DNA"/>
</dbReference>
<keyword evidence="3" id="KW-0597">Phosphoprotein</keyword>
<keyword evidence="2" id="KW-0963">Cytoplasm</keyword>
<keyword evidence="6 10" id="KW-0067">ATP-binding</keyword>
<evidence type="ECO:0000256" key="6">
    <source>
        <dbReference type="ARBA" id="ARBA00022840"/>
    </source>
</evidence>
<dbReference type="SUPFAM" id="SSF57997">
    <property type="entry name" value="Tropomyosin"/>
    <property type="match status" value="1"/>
</dbReference>
<dbReference type="PANTHER" id="PTHR47970">
    <property type="entry name" value="KINESIN-LIKE PROTEIN KIF11"/>
    <property type="match status" value="1"/>
</dbReference>
<dbReference type="Pfam" id="PF00225">
    <property type="entry name" value="Kinesin"/>
    <property type="match status" value="1"/>
</dbReference>
<reference evidence="14" key="1">
    <citation type="submission" date="2021-04" db="EMBL/GenBank/DDBJ databases">
        <authorList>
            <consortium name="Molecular Ecology Group"/>
        </authorList>
    </citation>
    <scope>NUCLEOTIDE SEQUENCE</scope>
</reference>
<dbReference type="InterPro" id="IPR047149">
    <property type="entry name" value="KIF11-like"/>
</dbReference>
<feature type="coiled-coil region" evidence="11">
    <location>
        <begin position="1433"/>
        <end position="1741"/>
    </location>
</feature>
<evidence type="ECO:0000256" key="5">
    <source>
        <dbReference type="ARBA" id="ARBA00022741"/>
    </source>
</evidence>
<evidence type="ECO:0000313" key="15">
    <source>
        <dbReference type="Proteomes" id="UP000678393"/>
    </source>
</evidence>
<keyword evidence="8 10" id="KW-0505">Motor protein</keyword>
<feature type="compositionally biased region" description="Basic and acidic residues" evidence="12">
    <location>
        <begin position="422"/>
        <end position="436"/>
    </location>
</feature>
<comment type="caution">
    <text evidence="14">The sequence shown here is derived from an EMBL/GenBank/DDBJ whole genome shotgun (WGS) entry which is preliminary data.</text>
</comment>
<evidence type="ECO:0000313" key="14">
    <source>
        <dbReference type="EMBL" id="CAG5128649.1"/>
    </source>
</evidence>
<protein>
    <recommendedName>
        <fullName evidence="13">Kinesin motor domain-containing protein</fullName>
    </recommendedName>
</protein>